<protein>
    <submittedName>
        <fullName evidence="3">TetR/AcrR family transcriptional regulator</fullName>
    </submittedName>
</protein>
<dbReference type="SUPFAM" id="SSF46689">
    <property type="entry name" value="Homeodomain-like"/>
    <property type="match status" value="1"/>
</dbReference>
<evidence type="ECO:0000256" key="1">
    <source>
        <dbReference type="ARBA" id="ARBA00023125"/>
    </source>
</evidence>
<evidence type="ECO:0000259" key="2">
    <source>
        <dbReference type="Pfam" id="PF00440"/>
    </source>
</evidence>
<accession>A0A2A4FZB5</accession>
<reference evidence="3 4" key="1">
    <citation type="submission" date="2017-09" db="EMBL/GenBank/DDBJ databases">
        <title>The Catabolism of 3,6-Dichlorosalicylic acid is Initiated by the Cytochrome P450 Monooxygenase DsmABC in Rhizorhabdus dicambivorans Ndbn-20.</title>
        <authorList>
            <person name="Na L."/>
        </authorList>
    </citation>
    <scope>NUCLEOTIDE SEQUENCE [LARGE SCALE GENOMIC DNA]</scope>
    <source>
        <strain evidence="3 4">Ndbn-20m</strain>
    </source>
</reference>
<dbReference type="OrthoDB" id="2356263at2"/>
<evidence type="ECO:0000313" key="4">
    <source>
        <dbReference type="Proteomes" id="UP000218934"/>
    </source>
</evidence>
<dbReference type="Pfam" id="PF00440">
    <property type="entry name" value="TetR_N"/>
    <property type="match status" value="1"/>
</dbReference>
<dbReference type="KEGG" id="rdi:CMV14_03870"/>
<name>A0A2A4FZB5_9SPHN</name>
<dbReference type="AlphaFoldDB" id="A0A2A4FZB5"/>
<dbReference type="GO" id="GO:0003677">
    <property type="term" value="F:DNA binding"/>
    <property type="evidence" value="ECO:0007669"/>
    <property type="project" value="UniProtKB-KW"/>
</dbReference>
<dbReference type="InterPro" id="IPR001647">
    <property type="entry name" value="HTH_TetR"/>
</dbReference>
<dbReference type="RefSeq" id="WP_066959586.1">
    <property type="nucleotide sequence ID" value="NZ_CP023449.1"/>
</dbReference>
<dbReference type="InterPro" id="IPR009057">
    <property type="entry name" value="Homeodomain-like_sf"/>
</dbReference>
<keyword evidence="1" id="KW-0238">DNA-binding</keyword>
<evidence type="ECO:0000313" key="3">
    <source>
        <dbReference type="EMBL" id="PCE42772.1"/>
    </source>
</evidence>
<dbReference type="Proteomes" id="UP000218934">
    <property type="component" value="Unassembled WGS sequence"/>
</dbReference>
<comment type="caution">
    <text evidence="3">The sequence shown here is derived from an EMBL/GenBank/DDBJ whole genome shotgun (WGS) entry which is preliminary data.</text>
</comment>
<dbReference type="Gene3D" id="1.10.357.10">
    <property type="entry name" value="Tetracycline Repressor, domain 2"/>
    <property type="match status" value="1"/>
</dbReference>
<feature type="domain" description="HTH tetR-type" evidence="2">
    <location>
        <begin position="15"/>
        <end position="61"/>
    </location>
</feature>
<proteinExistence type="predicted"/>
<gene>
    <name evidence="3" type="ORF">COO09_08005</name>
</gene>
<dbReference type="EMBL" id="NWUF01000006">
    <property type="protein sequence ID" value="PCE42772.1"/>
    <property type="molecule type" value="Genomic_DNA"/>
</dbReference>
<organism evidence="3 4">
    <name type="scientific">Rhizorhabdus dicambivorans</name>
    <dbReference type="NCBI Taxonomy" id="1850238"/>
    <lineage>
        <taxon>Bacteria</taxon>
        <taxon>Pseudomonadati</taxon>
        <taxon>Pseudomonadota</taxon>
        <taxon>Alphaproteobacteria</taxon>
        <taxon>Sphingomonadales</taxon>
        <taxon>Sphingomonadaceae</taxon>
        <taxon>Rhizorhabdus</taxon>
    </lineage>
</organism>
<keyword evidence="4" id="KW-1185">Reference proteome</keyword>
<sequence length="221" mass="24642">MKAAPDIAARRLSLILAAERLFADQGLEAVSLSQVNQAAGHRNASAVHYHFGSRDGLVEAVFDHRMGLINPRRLAIMDRLAEEGRLTELRPLVCAWVQPFAEELKPRDEGNYSLRFLERLLRDEPLFIRRNAIKDLGAFWVTGWKVAEALEALLTYLPPQIARMRLKLLRLQVISGLAAIEARGDHEMTDFQIEALIDCLVGGLTAPVSHQAMQALRGGTD</sequence>